<keyword evidence="6" id="KW-1070">Brassinosteroid signaling pathway</keyword>
<dbReference type="GO" id="GO:0005886">
    <property type="term" value="C:plasma membrane"/>
    <property type="evidence" value="ECO:0007669"/>
    <property type="project" value="UniProtKB-SubCell"/>
</dbReference>
<name>A0ABC9BI44_9POAL</name>
<evidence type="ECO:0000313" key="15">
    <source>
        <dbReference type="EMBL" id="CAL5001876.1"/>
    </source>
</evidence>
<dbReference type="PANTHER" id="PTHR27004">
    <property type="entry name" value="RECEPTOR-LIKE PROTEIN 12 ISOFORM X1"/>
    <property type="match status" value="1"/>
</dbReference>
<evidence type="ECO:0000313" key="16">
    <source>
        <dbReference type="Proteomes" id="UP001497457"/>
    </source>
</evidence>
<evidence type="ECO:0000256" key="4">
    <source>
        <dbReference type="ARBA" id="ARBA00022475"/>
    </source>
</evidence>
<evidence type="ECO:0000256" key="13">
    <source>
        <dbReference type="ARBA" id="ARBA00037847"/>
    </source>
</evidence>
<evidence type="ECO:0000256" key="3">
    <source>
        <dbReference type="ARBA" id="ARBA00009592"/>
    </source>
</evidence>
<evidence type="ECO:0000256" key="10">
    <source>
        <dbReference type="ARBA" id="ARBA00023136"/>
    </source>
</evidence>
<keyword evidence="4" id="KW-1003">Cell membrane</keyword>
<dbReference type="PANTHER" id="PTHR27004:SF203">
    <property type="entry name" value="LEUCINE-RICH REPEAT-CONTAINING N-TERMINAL PLANT-TYPE DOMAIN-CONTAINING PROTEIN"/>
    <property type="match status" value="1"/>
</dbReference>
<dbReference type="Proteomes" id="UP001497457">
    <property type="component" value="Chromosome 26rd"/>
</dbReference>
<keyword evidence="11" id="KW-0675">Receptor</keyword>
<keyword evidence="9 14" id="KW-1133">Transmembrane helix</keyword>
<keyword evidence="5" id="KW-0433">Leucine-rich repeat</keyword>
<keyword evidence="12" id="KW-0325">Glycoprotein</keyword>
<evidence type="ECO:0000256" key="7">
    <source>
        <dbReference type="ARBA" id="ARBA00022692"/>
    </source>
</evidence>
<organism evidence="15 16">
    <name type="scientific">Urochloa decumbens</name>
    <dbReference type="NCBI Taxonomy" id="240449"/>
    <lineage>
        <taxon>Eukaryota</taxon>
        <taxon>Viridiplantae</taxon>
        <taxon>Streptophyta</taxon>
        <taxon>Embryophyta</taxon>
        <taxon>Tracheophyta</taxon>
        <taxon>Spermatophyta</taxon>
        <taxon>Magnoliopsida</taxon>
        <taxon>Liliopsida</taxon>
        <taxon>Poales</taxon>
        <taxon>Poaceae</taxon>
        <taxon>PACMAD clade</taxon>
        <taxon>Panicoideae</taxon>
        <taxon>Panicodae</taxon>
        <taxon>Paniceae</taxon>
        <taxon>Melinidinae</taxon>
        <taxon>Urochloa</taxon>
    </lineage>
</organism>
<evidence type="ECO:0000256" key="2">
    <source>
        <dbReference type="ARBA" id="ARBA00004479"/>
    </source>
</evidence>
<keyword evidence="7 14" id="KW-0812">Transmembrane</keyword>
<evidence type="ECO:0000256" key="9">
    <source>
        <dbReference type="ARBA" id="ARBA00022989"/>
    </source>
</evidence>
<dbReference type="SUPFAM" id="SSF52058">
    <property type="entry name" value="L domain-like"/>
    <property type="match status" value="1"/>
</dbReference>
<keyword evidence="16" id="KW-1185">Reference proteome</keyword>
<evidence type="ECO:0000256" key="5">
    <source>
        <dbReference type="ARBA" id="ARBA00022614"/>
    </source>
</evidence>
<dbReference type="Pfam" id="PF13855">
    <property type="entry name" value="LRR_8"/>
    <property type="match status" value="1"/>
</dbReference>
<keyword evidence="8" id="KW-0677">Repeat</keyword>
<keyword evidence="10 14" id="KW-0472">Membrane</keyword>
<accession>A0ABC9BI44</accession>
<dbReference type="Pfam" id="PF00560">
    <property type="entry name" value="LRR_1"/>
    <property type="match status" value="2"/>
</dbReference>
<evidence type="ECO:0000256" key="12">
    <source>
        <dbReference type="ARBA" id="ARBA00023180"/>
    </source>
</evidence>
<protein>
    <submittedName>
        <fullName evidence="15">Uncharacterized protein</fullName>
    </submittedName>
</protein>
<feature type="transmembrane region" description="Helical" evidence="14">
    <location>
        <begin position="209"/>
        <end position="230"/>
    </location>
</feature>
<dbReference type="PRINTS" id="PR00019">
    <property type="entry name" value="LEURICHRPT"/>
</dbReference>
<dbReference type="FunFam" id="3.80.10.10:FF:000111">
    <property type="entry name" value="LRR receptor-like serine/threonine-protein kinase ERECTA"/>
    <property type="match status" value="1"/>
</dbReference>
<evidence type="ECO:0000256" key="8">
    <source>
        <dbReference type="ARBA" id="ARBA00022737"/>
    </source>
</evidence>
<gene>
    <name evidence="15" type="ORF">URODEC1_LOCUS65666</name>
</gene>
<evidence type="ECO:0000256" key="14">
    <source>
        <dbReference type="SAM" id="Phobius"/>
    </source>
</evidence>
<evidence type="ECO:0000256" key="6">
    <source>
        <dbReference type="ARBA" id="ARBA00022626"/>
    </source>
</evidence>
<reference evidence="15 16" key="2">
    <citation type="submission" date="2024-10" db="EMBL/GenBank/DDBJ databases">
        <authorList>
            <person name="Ryan C."/>
        </authorList>
    </citation>
    <scope>NUCLEOTIDE SEQUENCE [LARGE SCALE GENOMIC DNA]</scope>
</reference>
<dbReference type="AlphaFoldDB" id="A0ABC9BI44"/>
<dbReference type="GO" id="GO:0009742">
    <property type="term" value="P:brassinosteroid mediated signaling pathway"/>
    <property type="evidence" value="ECO:0007669"/>
    <property type="project" value="UniProtKB-KW"/>
</dbReference>
<comment type="subcellular location">
    <subcellularLocation>
        <location evidence="1">Cell membrane</location>
    </subcellularLocation>
    <subcellularLocation>
        <location evidence="13">Endomembrane system</location>
        <topology evidence="13">Single-pass membrane protein</topology>
    </subcellularLocation>
    <subcellularLocation>
        <location evidence="2">Membrane</location>
        <topology evidence="2">Single-pass type I membrane protein</topology>
    </subcellularLocation>
</comment>
<reference evidence="16" key="1">
    <citation type="submission" date="2024-06" db="EMBL/GenBank/DDBJ databases">
        <authorList>
            <person name="Ryan C."/>
        </authorList>
    </citation>
    <scope>NUCLEOTIDE SEQUENCE [LARGE SCALE GENOMIC DNA]</scope>
</reference>
<proteinExistence type="inferred from homology"/>
<comment type="similarity">
    <text evidence="3">Belongs to the RLP family.</text>
</comment>
<evidence type="ECO:0000256" key="1">
    <source>
        <dbReference type="ARBA" id="ARBA00004236"/>
    </source>
</evidence>
<dbReference type="Gene3D" id="3.80.10.10">
    <property type="entry name" value="Ribonuclease Inhibitor"/>
    <property type="match status" value="1"/>
</dbReference>
<sequence length="258" mass="29182">MNKQTHPFFPELQVLDLSSNSFNGSIPTRFFKQFKAMMAVSSGAPNMYVEVIPMSSASSPGYRPYYRDSITITLKGQETTMVQILSVFMYIDLSKNNFEGSIPREIGDLKILKQLNLSRNSFTGGIPPHIANMLQLESLDLSYNQLSGEIPPAMAPMSFLEMLNLSYNHLSGMIPQSSQFFTFPNTSCLGIRERRAMWEAAGTSLNWEFLSVEVGIISGLAVVVVTTLLWGNGRRWVTWHVDKFWLQVLQPWIRHRCG</sequence>
<dbReference type="InterPro" id="IPR032675">
    <property type="entry name" value="LRR_dom_sf"/>
</dbReference>
<dbReference type="InterPro" id="IPR001611">
    <property type="entry name" value="Leu-rich_rpt"/>
</dbReference>
<dbReference type="EMBL" id="OZ075136">
    <property type="protein sequence ID" value="CAL5001876.1"/>
    <property type="molecule type" value="Genomic_DNA"/>
</dbReference>
<evidence type="ECO:0000256" key="11">
    <source>
        <dbReference type="ARBA" id="ARBA00023170"/>
    </source>
</evidence>